<reference evidence="1" key="1">
    <citation type="submission" date="2022-11" db="EMBL/GenBank/DDBJ databases">
        <authorList>
            <person name="Morgan W.R."/>
            <person name="Tartar A."/>
        </authorList>
    </citation>
    <scope>NUCLEOTIDE SEQUENCE</scope>
    <source>
        <strain evidence="1">ARSEF 373</strain>
    </source>
</reference>
<evidence type="ECO:0000313" key="1">
    <source>
        <dbReference type="EMBL" id="DAZ99005.1"/>
    </source>
</evidence>
<dbReference type="Proteomes" id="UP001146120">
    <property type="component" value="Unassembled WGS sequence"/>
</dbReference>
<proteinExistence type="predicted"/>
<protein>
    <submittedName>
        <fullName evidence="1">Uncharacterized protein</fullName>
    </submittedName>
</protein>
<sequence>MMELNSAWWHDRLAHYPPYALNMVKICLFRIY</sequence>
<name>A0AAV2YVR7_9STRA</name>
<accession>A0AAV2YVR7</accession>
<gene>
    <name evidence="1" type="ORF">N0F65_011260</name>
</gene>
<keyword evidence="2" id="KW-1185">Reference proteome</keyword>
<dbReference type="AlphaFoldDB" id="A0AAV2YVR7"/>
<comment type="caution">
    <text evidence="1">The sequence shown here is derived from an EMBL/GenBank/DDBJ whole genome shotgun (WGS) entry which is preliminary data.</text>
</comment>
<reference evidence="1" key="2">
    <citation type="journal article" date="2023" name="Microbiol Resour">
        <title>Decontamination and Annotation of the Draft Genome Sequence of the Oomycete Lagenidium giganteum ARSEF 373.</title>
        <authorList>
            <person name="Morgan W.R."/>
            <person name="Tartar A."/>
        </authorList>
    </citation>
    <scope>NUCLEOTIDE SEQUENCE</scope>
    <source>
        <strain evidence="1">ARSEF 373</strain>
    </source>
</reference>
<dbReference type="EMBL" id="DAKRPA010000092">
    <property type="protein sequence ID" value="DAZ99005.1"/>
    <property type="molecule type" value="Genomic_DNA"/>
</dbReference>
<organism evidence="1 2">
    <name type="scientific">Lagenidium giganteum</name>
    <dbReference type="NCBI Taxonomy" id="4803"/>
    <lineage>
        <taxon>Eukaryota</taxon>
        <taxon>Sar</taxon>
        <taxon>Stramenopiles</taxon>
        <taxon>Oomycota</taxon>
        <taxon>Peronosporomycetes</taxon>
        <taxon>Pythiales</taxon>
        <taxon>Pythiaceae</taxon>
    </lineage>
</organism>
<evidence type="ECO:0000313" key="2">
    <source>
        <dbReference type="Proteomes" id="UP001146120"/>
    </source>
</evidence>